<dbReference type="EMBL" id="CP018154">
    <property type="protein sequence ID" value="APG61819.1"/>
    <property type="molecule type" value="Genomic_DNA"/>
</dbReference>
<gene>
    <name evidence="4" type="ORF">LPB140_02075</name>
</gene>
<evidence type="ECO:0000256" key="1">
    <source>
        <dbReference type="ARBA" id="ARBA00022679"/>
    </source>
</evidence>
<dbReference type="InterPro" id="IPR016181">
    <property type="entry name" value="Acyl_CoA_acyltransferase"/>
</dbReference>
<dbReference type="CDD" id="cd04301">
    <property type="entry name" value="NAT_SF"/>
    <property type="match status" value="1"/>
</dbReference>
<evidence type="ECO:0000256" key="2">
    <source>
        <dbReference type="ARBA" id="ARBA00023315"/>
    </source>
</evidence>
<dbReference type="PROSITE" id="PS51186">
    <property type="entry name" value="GNAT"/>
    <property type="match status" value="1"/>
</dbReference>
<dbReference type="OrthoDB" id="9805924at2"/>
<sequence>MAFRLVHADYHDPAHGAALVEMLSIYARDPMGGGEDLSEAAKANLIAGLQQTPHAFSILIFDGDRAVALANCIYGFSTFAAKKIINIHDMVVHPDYRGQGLGKMMFDEIELMAKQSGASKVTLEVLEGNEAAKGLYASLGYGDYVLDPKMGRALFWQKAI</sequence>
<dbReference type="STRING" id="1913578.LPB140_02075"/>
<dbReference type="Gene3D" id="3.40.630.30">
    <property type="match status" value="1"/>
</dbReference>
<protein>
    <submittedName>
        <fullName evidence="4">GNAT family N-acetyltransferase</fullName>
    </submittedName>
</protein>
<keyword evidence="2" id="KW-0012">Acyltransferase</keyword>
<feature type="domain" description="N-acetyltransferase" evidence="3">
    <location>
        <begin position="20"/>
        <end position="160"/>
    </location>
</feature>
<proteinExistence type="predicted"/>
<dbReference type="PANTHER" id="PTHR43420:SF44">
    <property type="entry name" value="ACETYLTRANSFERASE YPEA"/>
    <property type="match status" value="1"/>
</dbReference>
<dbReference type="SUPFAM" id="SSF55729">
    <property type="entry name" value="Acyl-CoA N-acyltransferases (Nat)"/>
    <property type="match status" value="1"/>
</dbReference>
<keyword evidence="5" id="KW-1185">Reference proteome</keyword>
<dbReference type="Proteomes" id="UP000242561">
    <property type="component" value="Chromosome"/>
</dbReference>
<accession>A0A1L3J9L6</accession>
<evidence type="ECO:0000259" key="3">
    <source>
        <dbReference type="PROSITE" id="PS51186"/>
    </source>
</evidence>
<dbReference type="GO" id="GO:0016747">
    <property type="term" value="F:acyltransferase activity, transferring groups other than amino-acyl groups"/>
    <property type="evidence" value="ECO:0007669"/>
    <property type="project" value="InterPro"/>
</dbReference>
<dbReference type="Pfam" id="PF00583">
    <property type="entry name" value="Acetyltransf_1"/>
    <property type="match status" value="1"/>
</dbReference>
<name>A0A1L3J9L6_9SPHN</name>
<evidence type="ECO:0000313" key="4">
    <source>
        <dbReference type="EMBL" id="APG61819.1"/>
    </source>
</evidence>
<reference evidence="4 5" key="1">
    <citation type="submission" date="2016-11" db="EMBL/GenBank/DDBJ databases">
        <title>Sphingorhabdus sp. LPB0140, isolated from marine environment.</title>
        <authorList>
            <person name="Kim E."/>
            <person name="Yi H."/>
        </authorList>
    </citation>
    <scope>NUCLEOTIDE SEQUENCE [LARGE SCALE GENOMIC DNA]</scope>
    <source>
        <strain evidence="4 5">LPB0140</strain>
    </source>
</reference>
<dbReference type="AlphaFoldDB" id="A0A1L3J9L6"/>
<dbReference type="RefSeq" id="WP_072558466.1">
    <property type="nucleotide sequence ID" value="NZ_CP018154.1"/>
</dbReference>
<dbReference type="InterPro" id="IPR000182">
    <property type="entry name" value="GNAT_dom"/>
</dbReference>
<dbReference type="InterPro" id="IPR050680">
    <property type="entry name" value="YpeA/RimI_acetyltransf"/>
</dbReference>
<organism evidence="4 5">
    <name type="scientific">Sphingorhabdus lutea</name>
    <dbReference type="NCBI Taxonomy" id="1913578"/>
    <lineage>
        <taxon>Bacteria</taxon>
        <taxon>Pseudomonadati</taxon>
        <taxon>Pseudomonadota</taxon>
        <taxon>Alphaproteobacteria</taxon>
        <taxon>Sphingomonadales</taxon>
        <taxon>Sphingomonadaceae</taxon>
        <taxon>Sphingorhabdus</taxon>
    </lineage>
</organism>
<dbReference type="KEGG" id="sphl:LPB140_02075"/>
<keyword evidence="1 4" id="KW-0808">Transferase</keyword>
<evidence type="ECO:0000313" key="5">
    <source>
        <dbReference type="Proteomes" id="UP000242561"/>
    </source>
</evidence>
<dbReference type="PANTHER" id="PTHR43420">
    <property type="entry name" value="ACETYLTRANSFERASE"/>
    <property type="match status" value="1"/>
</dbReference>